<accession>A0ABT5CNM3</accession>
<dbReference type="Pfam" id="PF12833">
    <property type="entry name" value="HTH_18"/>
    <property type="match status" value="1"/>
</dbReference>
<evidence type="ECO:0000256" key="2">
    <source>
        <dbReference type="ARBA" id="ARBA00023163"/>
    </source>
</evidence>
<keyword evidence="2" id="KW-0804">Transcription</keyword>
<comment type="caution">
    <text evidence="4">The sequence shown here is derived from an EMBL/GenBank/DDBJ whole genome shotgun (WGS) entry which is preliminary data.</text>
</comment>
<dbReference type="Proteomes" id="UP001221816">
    <property type="component" value="Unassembled WGS sequence"/>
</dbReference>
<dbReference type="Gene3D" id="1.10.10.60">
    <property type="entry name" value="Homeodomain-like"/>
    <property type="match status" value="1"/>
</dbReference>
<keyword evidence="5" id="KW-1185">Reference proteome</keyword>
<dbReference type="GeneID" id="77229079"/>
<gene>
    <name evidence="4" type="ORF">PIK62_03570</name>
</gene>
<dbReference type="InterPro" id="IPR018060">
    <property type="entry name" value="HTH_AraC"/>
</dbReference>
<dbReference type="PROSITE" id="PS01124">
    <property type="entry name" value="HTH_ARAC_FAMILY_2"/>
    <property type="match status" value="1"/>
</dbReference>
<reference evidence="4 5" key="1">
    <citation type="submission" date="2023-01" db="EMBL/GenBank/DDBJ databases">
        <authorList>
            <person name="Dale J."/>
        </authorList>
    </citation>
    <scope>NUCLEOTIDE SEQUENCE [LARGE SCALE GENOMIC DNA]</scope>
    <source>
        <strain evidence="4 5">2022EL-01098</strain>
    </source>
</reference>
<evidence type="ECO:0000313" key="5">
    <source>
        <dbReference type="Proteomes" id="UP001221816"/>
    </source>
</evidence>
<feature type="domain" description="HTH araC/xylS-type" evidence="3">
    <location>
        <begin position="1"/>
        <end position="47"/>
    </location>
</feature>
<dbReference type="RefSeq" id="WP_224326421.1">
    <property type="nucleotide sequence ID" value="NZ_CABGGO010000001.1"/>
</dbReference>
<evidence type="ECO:0000259" key="3">
    <source>
        <dbReference type="PROSITE" id="PS01124"/>
    </source>
</evidence>
<dbReference type="EMBL" id="JAQNDI010000001">
    <property type="protein sequence ID" value="MDC0691737.1"/>
    <property type="molecule type" value="Genomic_DNA"/>
</dbReference>
<evidence type="ECO:0000313" key="4">
    <source>
        <dbReference type="EMBL" id="MDC0691737.1"/>
    </source>
</evidence>
<organism evidence="4 5">
    <name type="scientific">Klebsiella pasteurii</name>
    <dbReference type="NCBI Taxonomy" id="2587529"/>
    <lineage>
        <taxon>Bacteria</taxon>
        <taxon>Pseudomonadati</taxon>
        <taxon>Pseudomonadota</taxon>
        <taxon>Gammaproteobacteria</taxon>
        <taxon>Enterobacterales</taxon>
        <taxon>Enterobacteriaceae</taxon>
        <taxon>Klebsiella/Raoultella group</taxon>
        <taxon>Klebsiella</taxon>
    </lineage>
</organism>
<keyword evidence="1" id="KW-0805">Transcription regulation</keyword>
<sequence>MTLACQHIAGGVCLTQTAERVGYQSQAAFNRAFQRITGVPPAVTANSAGTTPPFSNFTARIISR</sequence>
<evidence type="ECO:0000256" key="1">
    <source>
        <dbReference type="ARBA" id="ARBA00023015"/>
    </source>
</evidence>
<proteinExistence type="predicted"/>
<protein>
    <recommendedName>
        <fullName evidence="3">HTH araC/xylS-type domain-containing protein</fullName>
    </recommendedName>
</protein>
<name>A0ABT5CNM3_9ENTR</name>
<dbReference type="SUPFAM" id="SSF46689">
    <property type="entry name" value="Homeodomain-like"/>
    <property type="match status" value="1"/>
</dbReference>
<dbReference type="InterPro" id="IPR009057">
    <property type="entry name" value="Homeodomain-like_sf"/>
</dbReference>